<comment type="caution">
    <text evidence="1">The sequence shown here is derived from an EMBL/GenBank/DDBJ whole genome shotgun (WGS) entry which is preliminary data.</text>
</comment>
<dbReference type="STRING" id="104102.AtDm6_1279"/>
<dbReference type="Gene3D" id="3.30.420.240">
    <property type="match status" value="1"/>
</dbReference>
<evidence type="ECO:0000313" key="1">
    <source>
        <dbReference type="EMBL" id="KGB24281.1"/>
    </source>
</evidence>
<reference evidence="1 2" key="1">
    <citation type="submission" date="2014-06" db="EMBL/GenBank/DDBJ databases">
        <title>Functional and comparative genomic analyses of the Drosophila gut microbiota identify candidate symbiosis factors.</title>
        <authorList>
            <person name="Newell P.D."/>
            <person name="Chaston J.M."/>
            <person name="Douglas A.E."/>
        </authorList>
    </citation>
    <scope>NUCLEOTIDE SEQUENCE [LARGE SCALE GENOMIC DNA]</scope>
    <source>
        <strain evidence="1 2">DmCS_006</strain>
    </source>
</reference>
<dbReference type="EMBL" id="JOKM01000048">
    <property type="protein sequence ID" value="KGB24281.1"/>
    <property type="molecule type" value="Genomic_DNA"/>
</dbReference>
<dbReference type="RefSeq" id="WP_231551640.1">
    <property type="nucleotide sequence ID" value="NZ_JAUYUW010000001.1"/>
</dbReference>
<proteinExistence type="predicted"/>
<evidence type="ECO:0000313" key="2">
    <source>
        <dbReference type="Proteomes" id="UP000029448"/>
    </source>
</evidence>
<dbReference type="PIRSF" id="PIRSF007056">
    <property type="entry name" value="UCP007056"/>
    <property type="match status" value="1"/>
</dbReference>
<dbReference type="PATRIC" id="fig|104102.7.peg.1269"/>
<dbReference type="InterPro" id="IPR027417">
    <property type="entry name" value="P-loop_NTPase"/>
</dbReference>
<dbReference type="Proteomes" id="UP000029448">
    <property type="component" value="Unassembled WGS sequence"/>
</dbReference>
<gene>
    <name evidence="1" type="ORF">AtDm6_1279</name>
</gene>
<dbReference type="GeneID" id="89479008"/>
<name>A0A094ZPY6_9PROT</name>
<dbReference type="InterPro" id="IPR012036">
    <property type="entry name" value="Phage_Mu_Gp28"/>
</dbReference>
<dbReference type="Gene3D" id="3.40.50.300">
    <property type="entry name" value="P-loop containing nucleotide triphosphate hydrolases"/>
    <property type="match status" value="1"/>
</dbReference>
<organism evidence="1 2">
    <name type="scientific">Acetobacter tropicalis</name>
    <dbReference type="NCBI Taxonomy" id="104102"/>
    <lineage>
        <taxon>Bacteria</taxon>
        <taxon>Pseudomonadati</taxon>
        <taxon>Pseudomonadota</taxon>
        <taxon>Alphaproteobacteria</taxon>
        <taxon>Acetobacterales</taxon>
        <taxon>Acetobacteraceae</taxon>
        <taxon>Acetobacter</taxon>
    </lineage>
</organism>
<dbReference type="AlphaFoldDB" id="A0A094ZPY6"/>
<keyword evidence="2" id="KW-1185">Reference proteome</keyword>
<accession>A0A094ZPY6</accession>
<sequence length="527" mass="59134">MSQNTEDQEKWPLLPYQREANEMIMRHDVTVIEKSRRIGLSWGISWLAAYVASCARDAGGMDVFYMGFEKDMTRQFVSDTADHAKILEIPVSELGETLFIDPENPDKDLKIFRLDFASGYEVLGLPSVARAFRSKQGLVIIDEAAFIDDLAAVLKAAFALLIWGGRIVIVSSHNGDANPFNELVTEIRAGKHPDYGLMRITFDDALAQGLYKTICARQKKDWSQAAEAEWREKIIRQYGDGADEELFCIPSPTTGAYLPLSLIEARQTPEAKVIRYSCKAEFALLPQYVREAEVEMFCEEELKPLLNGLDVRVPHALGEDFGRSGDLTVLWILAIMESLKRTTPFVVELRNVPFEQQRQILFYIIDRLPRFRAAKMDARGNGQYLAEVAVQKYGSRVEAVMLSEGWYRDNMPPLKAAFEDGTLDIPADRDIQDDLRALKIVRGVARIPDARTTDKSGKRHGDAAVALAMANAASRADVMEYGFTAVPNPLRANTDPNVSGEWPIERELMMERSGMRDASGLRGSVRL</sequence>
<protein>
    <submittedName>
        <fullName evidence="1">Phage terminase, large subunit</fullName>
    </submittedName>
</protein>